<dbReference type="GO" id="GO:0008023">
    <property type="term" value="C:transcription elongation factor complex"/>
    <property type="evidence" value="ECO:0007669"/>
    <property type="project" value="TreeGrafter"/>
</dbReference>
<keyword evidence="8" id="KW-0539">Nucleus</keyword>
<evidence type="ECO:0000313" key="10">
    <source>
        <dbReference type="EMBL" id="EZA51157.1"/>
    </source>
</evidence>
<evidence type="ECO:0000256" key="2">
    <source>
        <dbReference type="ARBA" id="ARBA00004496"/>
    </source>
</evidence>
<evidence type="ECO:0000256" key="6">
    <source>
        <dbReference type="ARBA" id="ARBA00022490"/>
    </source>
</evidence>
<dbReference type="GO" id="GO:0033588">
    <property type="term" value="C:elongator holoenzyme complex"/>
    <property type="evidence" value="ECO:0007669"/>
    <property type="project" value="InterPro"/>
</dbReference>
<feature type="compositionally biased region" description="Polar residues" evidence="9">
    <location>
        <begin position="352"/>
        <end position="368"/>
    </location>
</feature>
<dbReference type="CDD" id="cd19494">
    <property type="entry name" value="Elp4"/>
    <property type="match status" value="1"/>
</dbReference>
<proteinExistence type="inferred from homology"/>
<dbReference type="OrthoDB" id="289162at2759"/>
<feature type="compositionally biased region" description="Basic and acidic residues" evidence="9">
    <location>
        <begin position="103"/>
        <end position="112"/>
    </location>
</feature>
<dbReference type="Proteomes" id="UP000279307">
    <property type="component" value="Chromosome 5"/>
</dbReference>
<evidence type="ECO:0000256" key="7">
    <source>
        <dbReference type="ARBA" id="ARBA00022694"/>
    </source>
</evidence>
<dbReference type="GO" id="GO:0002098">
    <property type="term" value="P:tRNA wobble uridine modification"/>
    <property type="evidence" value="ECO:0007669"/>
    <property type="project" value="InterPro"/>
</dbReference>
<gene>
    <name evidence="11" type="ORF">DMN91_005127</name>
    <name evidence="10" type="ORF">X777_10282</name>
</gene>
<reference evidence="11" key="2">
    <citation type="journal article" date="2018" name="Genome Res.">
        <title>The genomic architecture and molecular evolution of ant odorant receptors.</title>
        <authorList>
            <person name="McKenzie S.K."/>
            <person name="Kronauer D.J.C."/>
        </authorList>
    </citation>
    <scope>NUCLEOTIDE SEQUENCE [LARGE SCALE GENOMIC DNA]</scope>
    <source>
        <strain evidence="11">Clonal line C1</strain>
    </source>
</reference>
<dbReference type="Gene3D" id="3.40.50.300">
    <property type="entry name" value="P-loop containing nucleotide triphosphate hydrolases"/>
    <property type="match status" value="1"/>
</dbReference>
<dbReference type="InterPro" id="IPR008728">
    <property type="entry name" value="Elongator_complex_protein_4"/>
</dbReference>
<evidence type="ECO:0000256" key="9">
    <source>
        <dbReference type="SAM" id="MobiDB-lite"/>
    </source>
</evidence>
<evidence type="ECO:0000256" key="1">
    <source>
        <dbReference type="ARBA" id="ARBA00004123"/>
    </source>
</evidence>
<keyword evidence="6" id="KW-0963">Cytoplasm</keyword>
<evidence type="ECO:0000313" key="12">
    <source>
        <dbReference type="Proteomes" id="UP000053097"/>
    </source>
</evidence>
<dbReference type="AlphaFoldDB" id="A0A026W511"/>
<evidence type="ECO:0000256" key="5">
    <source>
        <dbReference type="ARBA" id="ARBA00020265"/>
    </source>
</evidence>
<dbReference type="EMBL" id="KK107413">
    <property type="protein sequence ID" value="EZA51157.1"/>
    <property type="molecule type" value="Genomic_DNA"/>
</dbReference>
<dbReference type="EMBL" id="QOIP01000005">
    <property type="protein sequence ID" value="RLU22849.1"/>
    <property type="molecule type" value="Genomic_DNA"/>
</dbReference>
<name>A0A026W511_OOCBI</name>
<comment type="similarity">
    <text evidence="4">Belongs to the ELP4 family.</text>
</comment>
<dbReference type="Pfam" id="PF05625">
    <property type="entry name" value="PAXNEB"/>
    <property type="match status" value="1"/>
</dbReference>
<dbReference type="STRING" id="2015173.A0A026W511"/>
<dbReference type="OMA" id="NTTMWDD"/>
<reference evidence="11" key="3">
    <citation type="submission" date="2018-07" db="EMBL/GenBank/DDBJ databases">
        <authorList>
            <person name="Mckenzie S.K."/>
            <person name="Kronauer D.J.C."/>
        </authorList>
    </citation>
    <scope>NUCLEOTIDE SEQUENCE</scope>
    <source>
        <strain evidence="11">Clonal line C1</strain>
    </source>
</reference>
<evidence type="ECO:0000313" key="11">
    <source>
        <dbReference type="EMBL" id="RLU22849.1"/>
    </source>
</evidence>
<feature type="region of interest" description="Disordered" evidence="9">
    <location>
        <begin position="93"/>
        <end position="112"/>
    </location>
</feature>
<keyword evidence="12" id="KW-1185">Reference proteome</keyword>
<sequence>MATARVKTKLPTIRGAKPSLRNAQLLISSGLPSLDNVIGGGLPIGSILLIEEDRFDVHAKIILKYFMAEGIVTSQPLLVASNDVETAQLVSELPAVTNDDAESDKRPEDKTDKEMKIAWRYQNMKMVDSSPEGGQTRGFGHYYDLSSTMQEDLIKTANIKHWHACYWPDQNHMFTNKAYYDLLRTIQRTLHEGQYFLSETPRERNILRIALHSLGSRLWLSDRDRSSNDDLVKFFYCFRTLLRNSYAVGVTTVPFYNFEHSTVIERLEHMSDIAIRLKSFADFPEETDPLFKDYHGVLQMKKLPALSSLAPHCPVHRDLVFKLRRKKFVIEILHLQPEFNDTAQREQDETTESISGCTSGSHNNLLDF</sequence>
<keyword evidence="7" id="KW-0819">tRNA processing</keyword>
<feature type="region of interest" description="Disordered" evidence="9">
    <location>
        <begin position="342"/>
        <end position="368"/>
    </location>
</feature>
<organism evidence="10 12">
    <name type="scientific">Ooceraea biroi</name>
    <name type="common">Clonal raider ant</name>
    <name type="synonym">Cerapachys biroi</name>
    <dbReference type="NCBI Taxonomy" id="2015173"/>
    <lineage>
        <taxon>Eukaryota</taxon>
        <taxon>Metazoa</taxon>
        <taxon>Ecdysozoa</taxon>
        <taxon>Arthropoda</taxon>
        <taxon>Hexapoda</taxon>
        <taxon>Insecta</taxon>
        <taxon>Pterygota</taxon>
        <taxon>Neoptera</taxon>
        <taxon>Endopterygota</taxon>
        <taxon>Hymenoptera</taxon>
        <taxon>Apocrita</taxon>
        <taxon>Aculeata</taxon>
        <taxon>Formicoidea</taxon>
        <taxon>Formicidae</taxon>
        <taxon>Dorylinae</taxon>
        <taxon>Ooceraea</taxon>
    </lineage>
</organism>
<evidence type="ECO:0000256" key="3">
    <source>
        <dbReference type="ARBA" id="ARBA00005043"/>
    </source>
</evidence>
<dbReference type="InterPro" id="IPR027417">
    <property type="entry name" value="P-loop_NTPase"/>
</dbReference>
<evidence type="ECO:0000256" key="4">
    <source>
        <dbReference type="ARBA" id="ARBA00007573"/>
    </source>
</evidence>
<accession>A0A026W511</accession>
<protein>
    <recommendedName>
        <fullName evidence="5">Elongator complex protein 4</fullName>
    </recommendedName>
</protein>
<comment type="subcellular location">
    <subcellularLocation>
        <location evidence="2">Cytoplasm</location>
    </subcellularLocation>
    <subcellularLocation>
        <location evidence="1">Nucleus</location>
    </subcellularLocation>
</comment>
<reference evidence="10 12" key="1">
    <citation type="journal article" date="2014" name="Curr. Biol.">
        <title>The genome of the clonal raider ant Cerapachys biroi.</title>
        <authorList>
            <person name="Oxley P.R."/>
            <person name="Ji L."/>
            <person name="Fetter-Pruneda I."/>
            <person name="McKenzie S.K."/>
            <person name="Li C."/>
            <person name="Hu H."/>
            <person name="Zhang G."/>
            <person name="Kronauer D.J."/>
        </authorList>
    </citation>
    <scope>NUCLEOTIDE SEQUENCE [LARGE SCALE GENOMIC DNA]</scope>
</reference>
<dbReference type="UniPathway" id="UPA00988"/>
<comment type="pathway">
    <text evidence="3">tRNA modification; 5-methoxycarbonylmethyl-2-thiouridine-tRNA biosynthesis.</text>
</comment>
<dbReference type="Proteomes" id="UP000053097">
    <property type="component" value="Unassembled WGS sequence"/>
</dbReference>
<evidence type="ECO:0000256" key="8">
    <source>
        <dbReference type="ARBA" id="ARBA00023242"/>
    </source>
</evidence>
<dbReference type="GO" id="GO:0005737">
    <property type="term" value="C:cytoplasm"/>
    <property type="evidence" value="ECO:0007669"/>
    <property type="project" value="UniProtKB-SubCell"/>
</dbReference>
<dbReference type="PANTHER" id="PTHR12896:SF1">
    <property type="entry name" value="ELONGATOR COMPLEX PROTEIN 4"/>
    <property type="match status" value="1"/>
</dbReference>
<dbReference type="PANTHER" id="PTHR12896">
    <property type="entry name" value="PAX6 NEIGHBOR PROTEIN PAXNEB"/>
    <property type="match status" value="1"/>
</dbReference>